<dbReference type="EMBL" id="JAUKTV010000015">
    <property type="protein sequence ID" value="KAK0714365.1"/>
    <property type="molecule type" value="Genomic_DNA"/>
</dbReference>
<organism evidence="2 3">
    <name type="scientific">Apiosordaria backusii</name>
    <dbReference type="NCBI Taxonomy" id="314023"/>
    <lineage>
        <taxon>Eukaryota</taxon>
        <taxon>Fungi</taxon>
        <taxon>Dikarya</taxon>
        <taxon>Ascomycota</taxon>
        <taxon>Pezizomycotina</taxon>
        <taxon>Sordariomycetes</taxon>
        <taxon>Sordariomycetidae</taxon>
        <taxon>Sordariales</taxon>
        <taxon>Lasiosphaeriaceae</taxon>
        <taxon>Apiosordaria</taxon>
    </lineage>
</organism>
<evidence type="ECO:0000313" key="3">
    <source>
        <dbReference type="Proteomes" id="UP001172159"/>
    </source>
</evidence>
<comment type="caution">
    <text evidence="2">The sequence shown here is derived from an EMBL/GenBank/DDBJ whole genome shotgun (WGS) entry which is preliminary data.</text>
</comment>
<feature type="region of interest" description="Disordered" evidence="1">
    <location>
        <begin position="1"/>
        <end position="134"/>
    </location>
</feature>
<proteinExistence type="predicted"/>
<reference evidence="2" key="1">
    <citation type="submission" date="2023-06" db="EMBL/GenBank/DDBJ databases">
        <title>Genome-scale phylogeny and comparative genomics of the fungal order Sordariales.</title>
        <authorList>
            <consortium name="Lawrence Berkeley National Laboratory"/>
            <person name="Hensen N."/>
            <person name="Bonometti L."/>
            <person name="Westerberg I."/>
            <person name="Brannstrom I.O."/>
            <person name="Guillou S."/>
            <person name="Cros-Aarteil S."/>
            <person name="Calhoun S."/>
            <person name="Haridas S."/>
            <person name="Kuo A."/>
            <person name="Mondo S."/>
            <person name="Pangilinan J."/>
            <person name="Riley R."/>
            <person name="Labutti K."/>
            <person name="Andreopoulos B."/>
            <person name="Lipzen A."/>
            <person name="Chen C."/>
            <person name="Yanf M."/>
            <person name="Daum C."/>
            <person name="Ng V."/>
            <person name="Clum A."/>
            <person name="Steindorff A."/>
            <person name="Ohm R."/>
            <person name="Martin F."/>
            <person name="Silar P."/>
            <person name="Natvig D."/>
            <person name="Lalanne C."/>
            <person name="Gautier V."/>
            <person name="Ament-Velasquez S.L."/>
            <person name="Kruys A."/>
            <person name="Hutchinson M.I."/>
            <person name="Powell A.J."/>
            <person name="Barry K."/>
            <person name="Miller A.N."/>
            <person name="Grigoriev I.V."/>
            <person name="Debuchy R."/>
            <person name="Gladieux P."/>
            <person name="Thoren M.H."/>
            <person name="Johannesson H."/>
        </authorList>
    </citation>
    <scope>NUCLEOTIDE SEQUENCE</scope>
    <source>
        <strain evidence="2">CBS 540.89</strain>
    </source>
</reference>
<dbReference type="Proteomes" id="UP001172159">
    <property type="component" value="Unassembled WGS sequence"/>
</dbReference>
<gene>
    <name evidence="2" type="ORF">B0T21DRAFT_352286</name>
</gene>
<protein>
    <submittedName>
        <fullName evidence="2">Uncharacterized protein</fullName>
    </submittedName>
</protein>
<name>A0AA40DSY3_9PEZI</name>
<accession>A0AA40DSY3</accession>
<dbReference type="AlphaFoldDB" id="A0AA40DSY3"/>
<feature type="compositionally biased region" description="Low complexity" evidence="1">
    <location>
        <begin position="67"/>
        <end position="111"/>
    </location>
</feature>
<evidence type="ECO:0000256" key="1">
    <source>
        <dbReference type="SAM" id="MobiDB-lite"/>
    </source>
</evidence>
<keyword evidence="3" id="KW-1185">Reference proteome</keyword>
<evidence type="ECO:0000313" key="2">
    <source>
        <dbReference type="EMBL" id="KAK0714365.1"/>
    </source>
</evidence>
<feature type="compositionally biased region" description="Polar residues" evidence="1">
    <location>
        <begin position="7"/>
        <end position="21"/>
    </location>
</feature>
<sequence>MRRHSFSYFTNRPASPTGTRNEPSELLLRGQHPVLVGTRATREGSGGGQRRSGSVTEGLMMVNTERGASGASVASSDAAEGSEVSGPRLPQQQQQPRQRQQQELQQEQQQQRQRRQGLEGTYSARNGVKNNDHNKKWEVEEEVFIGGALDIAFEI</sequence>